<feature type="chain" id="PRO_5009936378" evidence="1">
    <location>
        <begin position="18"/>
        <end position="160"/>
    </location>
</feature>
<feature type="signal peptide" evidence="1">
    <location>
        <begin position="1"/>
        <end position="17"/>
    </location>
</feature>
<accession>A0A1N6HHV0</accession>
<gene>
    <name evidence="2" type="ORF">SAMN05444002_3387</name>
</gene>
<keyword evidence="1" id="KW-0732">Signal</keyword>
<evidence type="ECO:0000313" key="2">
    <source>
        <dbReference type="EMBL" id="SIO19306.1"/>
    </source>
</evidence>
<sequence length="160" mass="17595">MKLLVAALLLAAFPLSAASLTGSWNCQVREGDAALGRTVTYAPDGSFTSRQAFQIDVRYKGQTGSAKIAFSAVGRFVVEGRVLAERIDRTHSPTVTVTTEGKATRLRGPEADRARRQVDQPHHVRYLIRRLTDTRLVMEYVSPTGDKADNLSMTCRRTDG</sequence>
<dbReference type="Proteomes" id="UP000184932">
    <property type="component" value="Unassembled WGS sequence"/>
</dbReference>
<keyword evidence="3" id="KW-1185">Reference proteome</keyword>
<dbReference type="AlphaFoldDB" id="A0A1N6HHV0"/>
<evidence type="ECO:0000256" key="1">
    <source>
        <dbReference type="SAM" id="SignalP"/>
    </source>
</evidence>
<dbReference type="EMBL" id="FSRL01000001">
    <property type="protein sequence ID" value="SIO19306.1"/>
    <property type="molecule type" value="Genomic_DNA"/>
</dbReference>
<name>A0A1N6HHV0_9RHOB</name>
<reference evidence="3" key="1">
    <citation type="submission" date="2016-11" db="EMBL/GenBank/DDBJ databases">
        <authorList>
            <person name="Varghese N."/>
            <person name="Submissions S."/>
        </authorList>
    </citation>
    <scope>NUCLEOTIDE SEQUENCE [LARGE SCALE GENOMIC DNA]</scope>
    <source>
        <strain evidence="3">DSM 29440</strain>
    </source>
</reference>
<proteinExistence type="predicted"/>
<dbReference type="RefSeq" id="WP_074257293.1">
    <property type="nucleotide sequence ID" value="NZ_FSRL01000001.1"/>
</dbReference>
<organism evidence="2 3">
    <name type="scientific">Vannielia litorea</name>
    <dbReference type="NCBI Taxonomy" id="1217970"/>
    <lineage>
        <taxon>Bacteria</taxon>
        <taxon>Pseudomonadati</taxon>
        <taxon>Pseudomonadota</taxon>
        <taxon>Alphaproteobacteria</taxon>
        <taxon>Rhodobacterales</taxon>
        <taxon>Paracoccaceae</taxon>
        <taxon>Vannielia</taxon>
    </lineage>
</organism>
<protein>
    <submittedName>
        <fullName evidence="2">Uncharacterized protein</fullName>
    </submittedName>
</protein>
<evidence type="ECO:0000313" key="3">
    <source>
        <dbReference type="Proteomes" id="UP000184932"/>
    </source>
</evidence>